<dbReference type="PANTHER" id="PTHR28524:SF3">
    <property type="entry name" value="SUCCINATE DEHYDROGENASE ASSEMBLY FACTOR 4, MITOCHONDRIAL"/>
    <property type="match status" value="1"/>
</dbReference>
<organism evidence="4">
    <name type="scientific">Arabidopsis thaliana</name>
    <name type="common">Mouse-ear cress</name>
    <dbReference type="NCBI Taxonomy" id="3702"/>
    <lineage>
        <taxon>Eukaryota</taxon>
        <taxon>Viridiplantae</taxon>
        <taxon>Streptophyta</taxon>
        <taxon>Embryophyta</taxon>
        <taxon>Tracheophyta</taxon>
        <taxon>Spermatophyta</taxon>
        <taxon>Magnoliopsida</taxon>
        <taxon>eudicotyledons</taxon>
        <taxon>Gunneridae</taxon>
        <taxon>Pentapetalae</taxon>
        <taxon>rosids</taxon>
        <taxon>malvids</taxon>
        <taxon>Brassicales</taxon>
        <taxon>Brassicaceae</taxon>
        <taxon>Camelineae</taxon>
        <taxon>Arabidopsis</taxon>
    </lineage>
</organism>
<evidence type="ECO:0000256" key="1">
    <source>
        <dbReference type="ARBA" id="ARBA00005701"/>
    </source>
</evidence>
<dbReference type="ExpressionAtlas" id="Q9FJX4">
    <property type="expression patterns" value="baseline and differential"/>
</dbReference>
<dbReference type="EMBL" id="AB013390">
    <property type="protein sequence ID" value="BAB08457.1"/>
    <property type="molecule type" value="Genomic_DNA"/>
</dbReference>
<comment type="similarity">
    <text evidence="1">Belongs to the SDHAF4 family.</text>
</comment>
<accession>Q9FJX4</accession>
<reference evidence="4" key="1">
    <citation type="journal article" date="1998" name="DNA Res.">
        <title>Structural analysis of Arabidopsis thaliana chromosome 5. VI. Sequence features of the regions of 1,367,185 bp covered by 19 physically assigned P1 and TAC clones.</title>
        <authorList>
            <person name="Kotani H."/>
            <person name="Nakamura Y."/>
            <person name="Sato S."/>
            <person name="Asamizu E."/>
            <person name="Kaneko T."/>
            <person name="Miyajima N."/>
            <person name="Tabata S."/>
        </authorList>
    </citation>
    <scope>NUCLEOTIDE SEQUENCE [LARGE SCALE GENOMIC DNA]</scope>
</reference>
<evidence type="ECO:0000256" key="2">
    <source>
        <dbReference type="ARBA" id="ARBA00022170"/>
    </source>
</evidence>
<proteinExistence type="inferred from homology"/>
<dbReference type="AlphaFoldDB" id="Q9FJX4"/>
<reference key="2">
    <citation type="journal article" date="2000" name="Nature">
        <title>Sequence and analysis of chromosome 5 of the plant Arabidopsis thaliana.</title>
        <authorList>
            <consortium name="Kazusa DNA Research Institute"/>
            <consortium name="Cold Spring Harbor and Washington University in St Louis Sequencing Consortium"/>
            <consortium name="European Union Arabidopsis Genome Sequencing Consortium"/>
            <person name="Tabata S."/>
            <person name="Kaneko T."/>
            <person name="Nakamura Y."/>
            <person name="Kotani H."/>
            <person name="Kato T."/>
            <person name="Asamizu E."/>
            <person name="Miyajima N."/>
            <person name="Sasamoto S."/>
            <person name="Kimura T."/>
            <person name="Hosouchi T."/>
            <person name="Kawashima K."/>
            <person name="Kohara M."/>
            <person name="Matsumoto M."/>
            <person name="Matsuno A."/>
            <person name="Muraki A."/>
            <person name="Nakayama S."/>
            <person name="Nakazaki N."/>
            <person name="Naruo K."/>
            <person name="Okumura S."/>
            <person name="Shinpo S."/>
            <person name="Takeuchi C."/>
            <person name="Wada T."/>
            <person name="Watanabe A."/>
            <person name="Yamada M."/>
            <person name="Yasuda M."/>
            <person name="Sato S."/>
            <person name="de la Bastide M."/>
            <person name="Huang E."/>
            <person name="Spiegel L."/>
            <person name="Gnoj L."/>
            <person name="O'Shaughnessy A."/>
            <person name="Preston R."/>
            <person name="Habermann K."/>
            <person name="Murray J."/>
            <person name="Johnson D."/>
            <person name="Rohlfing T."/>
            <person name="Nelson J."/>
            <person name="Stoneking T."/>
            <person name="Pepin K."/>
            <person name="Spieth J."/>
            <person name="Sekhon M."/>
            <person name="Armstrong J."/>
            <person name="Becker M."/>
            <person name="Belter E."/>
            <person name="Cordum H."/>
            <person name="Cordes M."/>
            <person name="Courtney L."/>
            <person name="Courtney W."/>
            <person name="Dante M."/>
            <person name="Du H."/>
            <person name="Edwards J."/>
            <person name="Fryman J."/>
            <person name="Haakensen B."/>
            <person name="Lamar E."/>
            <person name="Latreille P."/>
            <person name="Leonard S."/>
            <person name="Meyer R."/>
            <person name="Mulvaney E."/>
            <person name="Ozersky P."/>
            <person name="Riley A."/>
            <person name="Strowmatt C."/>
            <person name="Wagner-McPherson C."/>
            <person name="Wollam A."/>
            <person name="Yoakum M."/>
            <person name="Bell M."/>
            <person name="Dedhia N."/>
            <person name="Parnell L."/>
            <person name="Shah R."/>
            <person name="Rodriguez M."/>
            <person name="See L.H."/>
            <person name="Vil D."/>
            <person name="Baker J."/>
            <person name="Kirchoff K."/>
            <person name="Toth K."/>
            <person name="King L."/>
            <person name="Bahret A."/>
            <person name="Miller B."/>
            <person name="Marra M."/>
            <person name="Martienssen R."/>
            <person name="McCombie W.R."/>
            <person name="Wilson R.K."/>
            <person name="Murphy G."/>
            <person name="Bancroft I."/>
            <person name="Volckaert G."/>
            <person name="Wambutt R."/>
            <person name="Dusterhoft A."/>
            <person name="Stiekema W."/>
            <person name="Pohl T."/>
            <person name="Entian K.D."/>
            <person name="Terryn N."/>
            <person name="Hartley N."/>
            <person name="Bent E."/>
            <person name="Johnson S."/>
            <person name="Langham S.A."/>
            <person name="McCullagh B."/>
            <person name="Robben J."/>
            <person name="Grymonprez B."/>
            <person name="Zimmermann W."/>
            <person name="Ramsperger U."/>
            <person name="Wedler H."/>
            <person name="Balke K."/>
            <person name="Wedler E."/>
            <person name="Peters S."/>
            <person name="van Staveren M."/>
            <person name="Dirkse W."/>
            <person name="Mooijman P."/>
            <person name="Lankhorst R.K."/>
            <person name="Weitzenegger T."/>
            <person name="Bothe G."/>
            <person name="Rose M."/>
            <person name="Hauf J."/>
            <person name="Berneiser S."/>
            <person name="Hempel S."/>
            <person name="Feldpausch M."/>
            <person name="Lamberth S."/>
            <person name="Villarroel R."/>
            <person name="Gielen J."/>
            <person name="Ardiles W."/>
            <person name="Bents O."/>
            <person name="Lemcke K."/>
            <person name="Kolesov G."/>
            <person name="Mayer K."/>
            <person name="Rudd S."/>
            <person name="Schoof H."/>
            <person name="Schueller C."/>
            <person name="Zaccaria P."/>
            <person name="Mewes H.W."/>
            <person name="Bevan M."/>
            <person name="Fransz P."/>
        </authorList>
    </citation>
    <scope>NUCLEOTIDE SEQUENCE [LARGE SCALE GENOMIC DNA]</scope>
    <source>
        <strain>cv. Columbia</strain>
    </source>
</reference>
<evidence type="ECO:0000313" key="4">
    <source>
        <dbReference type="EMBL" id="BAB08457.1"/>
    </source>
</evidence>
<protein>
    <recommendedName>
        <fullName evidence="2">Succinate dehydrogenase assembly factor 4, mitochondrial</fullName>
    </recommendedName>
</protein>
<sequence>MATNNIVRLIAPSRSVSSRFLEPVSRFLSSGTPPPPQAPSPNQDLNRDVKPDQNLQQNLQMQKEEEEEGEGGGGGEFVNEDTGEIGGPRGPEPTRYGDWEQRACSYIFLGKMEINSFYVFMYLQNNGENGRKCSRTSNSLPLFGSSFSGDLVIPVIVNKFFLRFSDDLELRKQQEMSLTNLRVQSSGLTLPGGYMSSGPSLGMAAWVSEMMSRYFCCSTTLQCALL</sequence>
<dbReference type="Pfam" id="PF07896">
    <property type="entry name" value="DUF1674"/>
    <property type="match status" value="1"/>
</dbReference>
<dbReference type="InterPro" id="IPR012875">
    <property type="entry name" value="SDHF4"/>
</dbReference>
<name>Q9FJX4_ARATH</name>
<feature type="region of interest" description="Disordered" evidence="3">
    <location>
        <begin position="25"/>
        <end position="96"/>
    </location>
</feature>
<evidence type="ECO:0000256" key="3">
    <source>
        <dbReference type="SAM" id="MobiDB-lite"/>
    </source>
</evidence>
<dbReference type="PANTHER" id="PTHR28524">
    <property type="entry name" value="SUCCINATE DEHYDROGENASE ASSEMBLY FACTOR 4, MITOCHONDRIAL"/>
    <property type="match status" value="1"/>
</dbReference>